<dbReference type="EMBL" id="JAFCIX010000017">
    <property type="protein sequence ID" value="KAH6601109.1"/>
    <property type="molecule type" value="Genomic_DNA"/>
</dbReference>
<proteinExistence type="predicted"/>
<keyword evidence="3" id="KW-1185">Reference proteome</keyword>
<feature type="compositionally biased region" description="Basic and acidic residues" evidence="1">
    <location>
        <begin position="51"/>
        <end position="61"/>
    </location>
</feature>
<organism evidence="2 3">
    <name type="scientific">Batrachochytrium salamandrivorans</name>
    <dbReference type="NCBI Taxonomy" id="1357716"/>
    <lineage>
        <taxon>Eukaryota</taxon>
        <taxon>Fungi</taxon>
        <taxon>Fungi incertae sedis</taxon>
        <taxon>Chytridiomycota</taxon>
        <taxon>Chytridiomycota incertae sedis</taxon>
        <taxon>Chytridiomycetes</taxon>
        <taxon>Rhizophydiales</taxon>
        <taxon>Rhizophydiales incertae sedis</taxon>
        <taxon>Batrachochytrium</taxon>
    </lineage>
</organism>
<accession>A0ABQ8FN30</accession>
<evidence type="ECO:0000313" key="2">
    <source>
        <dbReference type="EMBL" id="KAH6601109.1"/>
    </source>
</evidence>
<evidence type="ECO:0000256" key="1">
    <source>
        <dbReference type="SAM" id="MobiDB-lite"/>
    </source>
</evidence>
<name>A0ABQ8FN30_9FUNG</name>
<reference evidence="2 3" key="1">
    <citation type="submission" date="2021-02" db="EMBL/GenBank/DDBJ databases">
        <title>Variation within the Batrachochytrium salamandrivorans European outbreak.</title>
        <authorList>
            <person name="Kelly M."/>
            <person name="Pasmans F."/>
            <person name="Shea T.P."/>
            <person name="Munoz J.F."/>
            <person name="Carranza S."/>
            <person name="Cuomo C.A."/>
            <person name="Martel A."/>
        </authorList>
    </citation>
    <scope>NUCLEOTIDE SEQUENCE [LARGE SCALE GENOMIC DNA]</scope>
    <source>
        <strain evidence="2 3">AMFP18/2</strain>
    </source>
</reference>
<comment type="caution">
    <text evidence="2">The sequence shown here is derived from an EMBL/GenBank/DDBJ whole genome shotgun (WGS) entry which is preliminary data.</text>
</comment>
<dbReference type="Proteomes" id="UP001648503">
    <property type="component" value="Unassembled WGS sequence"/>
</dbReference>
<gene>
    <name evidence="2" type="ORF">BASA50_001787</name>
</gene>
<feature type="compositionally biased region" description="Pro residues" evidence="1">
    <location>
        <begin position="66"/>
        <end position="76"/>
    </location>
</feature>
<feature type="region of interest" description="Disordered" evidence="1">
    <location>
        <begin position="50"/>
        <end position="76"/>
    </location>
</feature>
<sequence>MSRVPYLLPLSNVKLLRHLLISSFIKRLDAAAAAAATIRTAAVLFLAGGGGRDHQRLDRTRNLTPTDPPPYPSKAL</sequence>
<protein>
    <submittedName>
        <fullName evidence="2">Uncharacterized protein</fullName>
    </submittedName>
</protein>
<evidence type="ECO:0000313" key="3">
    <source>
        <dbReference type="Proteomes" id="UP001648503"/>
    </source>
</evidence>